<feature type="transmembrane region" description="Helical" evidence="2">
    <location>
        <begin position="142"/>
        <end position="162"/>
    </location>
</feature>
<dbReference type="InterPro" id="IPR036259">
    <property type="entry name" value="MFS_trans_sf"/>
</dbReference>
<proteinExistence type="predicted"/>
<dbReference type="OMA" id="ASQRHHY"/>
<feature type="transmembrane region" description="Helical" evidence="2">
    <location>
        <begin position="104"/>
        <end position="130"/>
    </location>
</feature>
<feature type="transmembrane region" description="Helical" evidence="2">
    <location>
        <begin position="695"/>
        <end position="717"/>
    </location>
</feature>
<dbReference type="PANTHER" id="PTHR11360">
    <property type="entry name" value="MONOCARBOXYLATE TRANSPORTER"/>
    <property type="match status" value="1"/>
</dbReference>
<organism evidence="3 4">
    <name type="scientific">Drosophila simulans</name>
    <name type="common">Fruit fly</name>
    <dbReference type="NCBI Taxonomy" id="7240"/>
    <lineage>
        <taxon>Eukaryota</taxon>
        <taxon>Metazoa</taxon>
        <taxon>Ecdysozoa</taxon>
        <taxon>Arthropoda</taxon>
        <taxon>Hexapoda</taxon>
        <taxon>Insecta</taxon>
        <taxon>Pterygota</taxon>
        <taxon>Neoptera</taxon>
        <taxon>Endopterygota</taxon>
        <taxon>Diptera</taxon>
        <taxon>Brachycera</taxon>
        <taxon>Muscomorpha</taxon>
        <taxon>Ephydroidea</taxon>
        <taxon>Drosophilidae</taxon>
        <taxon>Drosophila</taxon>
        <taxon>Sophophora</taxon>
    </lineage>
</organism>
<keyword evidence="2" id="KW-0812">Transmembrane</keyword>
<evidence type="ECO:0000313" key="3">
    <source>
        <dbReference type="EMBL" id="EDX07053.1"/>
    </source>
</evidence>
<feature type="transmembrane region" description="Helical" evidence="2">
    <location>
        <begin position="231"/>
        <end position="255"/>
    </location>
</feature>
<dbReference type="GO" id="GO:0008028">
    <property type="term" value="F:monocarboxylic acid transmembrane transporter activity"/>
    <property type="evidence" value="ECO:0007669"/>
    <property type="project" value="TreeGrafter"/>
</dbReference>
<dbReference type="FunFam" id="1.20.1250.20:FF:000488">
    <property type="entry name" value="MonoCarboxylate Transporter family"/>
    <property type="match status" value="1"/>
</dbReference>
<sequence length="734" mass="80257">METQEAAELPIVSRMRLLIVSDDRADGKILPSKHIHIVVLFGLLRNVRNTRTGLRKMATQQTKSQDELASKGLVSKQPENIKEENESEEEIEEAAVVVPPDSGWAWVVMIASFLCCTVIDGIVFCSGLIQEDLIKEFGVSKAYVAFVSSLLSGCYLMAGPFVSAMANRFGFRPVTITGAIFAAICFGLSCLATSVEYLFLIYGVLGGIGFCMVYIPAVVIIGFYFEKWRALATGVAMCGSGVGTFVFAPLTKVLLKSGWRYTLGIQGIIVLSCALFGLAFRPIQPITLSVTNEEGDEQEKKKLNGHGNTVAPTPQLHQAAFTKPLPEGRFAYSMPNSAHNTYMGASQRNHYPTAQEIFKGMNLERRPSGTAQGSKGTELKQLRKSQPTTPNGDPQQLTFNLHKELTTVGENEEEAENDNLLETEAKPVTIQARRHTVSGRRPQDIGKRSAAAAHEAHHGQSHSSSRPMYRDDIFFSGSLTRIPQYQSQTSLAYHMSVTRLPTKQDMLEDRQKGCRICPEAVRRTLSTMLDTTLLKSPAFMCLAFSGFLTMMGFFVPFTFLVDRAKAAGMDEQAAYGVLSGIGVVNTFARIVCGSLSSFPAVKPLWLNNVALTAGGIATLCSGIVIDTATQWTFALFFGICIACFSALRSLIAVELIGLEKLTNAYGFLMLFQGLAATFGSPIAGGLYEMTRSHNAAFYFAGALILLSAFLCYPLTWVSRWEQRRNEKLTPLPAA</sequence>
<gene>
    <name evidence="3" type="primary">Dsim\GD11031</name>
    <name evidence="3" type="ORF">Dsim_GD11031</name>
</gene>
<evidence type="ECO:0000256" key="2">
    <source>
        <dbReference type="SAM" id="Phobius"/>
    </source>
</evidence>
<feature type="transmembrane region" description="Helical" evidence="2">
    <location>
        <begin position="200"/>
        <end position="224"/>
    </location>
</feature>
<feature type="transmembrane region" description="Helical" evidence="2">
    <location>
        <begin position="573"/>
        <end position="592"/>
    </location>
</feature>
<feature type="region of interest" description="Disordered" evidence="1">
    <location>
        <begin position="361"/>
        <end position="397"/>
    </location>
</feature>
<dbReference type="PANTHER" id="PTHR11360:SF238">
    <property type="entry name" value="SD10469P"/>
    <property type="match status" value="1"/>
</dbReference>
<keyword evidence="4" id="KW-1185">Reference proteome</keyword>
<dbReference type="SUPFAM" id="SSF103473">
    <property type="entry name" value="MFS general substrate transporter"/>
    <property type="match status" value="1"/>
</dbReference>
<dbReference type="CDD" id="cd17352">
    <property type="entry name" value="MFS_MCT_SLC16"/>
    <property type="match status" value="1"/>
</dbReference>
<feature type="transmembrane region" description="Helical" evidence="2">
    <location>
        <begin position="261"/>
        <end position="280"/>
    </location>
</feature>
<feature type="region of interest" description="Disordered" evidence="1">
    <location>
        <begin position="56"/>
        <end position="90"/>
    </location>
</feature>
<dbReference type="HOGENOM" id="CLU_001265_59_2_1"/>
<dbReference type="AlphaFoldDB" id="B4QFE3"/>
<feature type="compositionally biased region" description="Polar residues" evidence="1">
    <location>
        <begin position="384"/>
        <end position="397"/>
    </location>
</feature>
<feature type="transmembrane region" description="Helical" evidence="2">
    <location>
        <begin position="604"/>
        <end position="625"/>
    </location>
</feature>
<dbReference type="OrthoDB" id="6509908at2759"/>
<keyword evidence="2" id="KW-1133">Transmembrane helix</keyword>
<protein>
    <submittedName>
        <fullName evidence="3">GD11031</fullName>
    </submittedName>
</protein>
<dbReference type="InterPro" id="IPR050327">
    <property type="entry name" value="Proton-linked_MCT"/>
</dbReference>
<feature type="region of interest" description="Disordered" evidence="1">
    <location>
        <begin position="432"/>
        <end position="467"/>
    </location>
</feature>
<evidence type="ECO:0000313" key="4">
    <source>
        <dbReference type="Proteomes" id="UP000000304"/>
    </source>
</evidence>
<dbReference type="PhylomeDB" id="B4QFE3"/>
<dbReference type="Gene3D" id="1.20.1250.20">
    <property type="entry name" value="MFS general substrate transporter like domains"/>
    <property type="match status" value="2"/>
</dbReference>
<dbReference type="FunFam" id="1.20.1250.20:FF:000487">
    <property type="entry name" value="monocarboxylate transporter 3"/>
    <property type="match status" value="1"/>
</dbReference>
<dbReference type="STRING" id="7240.B4QFE3"/>
<dbReference type="EMBL" id="CM000362">
    <property type="protein sequence ID" value="EDX07053.1"/>
    <property type="molecule type" value="Genomic_DNA"/>
</dbReference>
<accession>B4QFE3</accession>
<feature type="transmembrane region" description="Helical" evidence="2">
    <location>
        <begin position="631"/>
        <end position="651"/>
    </location>
</feature>
<feature type="transmembrane region" description="Helical" evidence="2">
    <location>
        <begin position="174"/>
        <end position="194"/>
    </location>
</feature>
<evidence type="ECO:0000256" key="1">
    <source>
        <dbReference type="SAM" id="MobiDB-lite"/>
    </source>
</evidence>
<dbReference type="InterPro" id="IPR011701">
    <property type="entry name" value="MFS"/>
</dbReference>
<name>B4QFE3_DROSI</name>
<feature type="transmembrane region" description="Helical" evidence="2">
    <location>
        <begin position="663"/>
        <end position="683"/>
    </location>
</feature>
<dbReference type="Proteomes" id="UP000000304">
    <property type="component" value="Chromosome 2R"/>
</dbReference>
<dbReference type="Bgee" id="FBgn0182791">
    <property type="expression patterns" value="Expressed in embryo and 3 other cell types or tissues"/>
</dbReference>
<feature type="transmembrane region" description="Helical" evidence="2">
    <location>
        <begin position="538"/>
        <end position="561"/>
    </location>
</feature>
<keyword evidence="2" id="KW-0472">Membrane</keyword>
<reference evidence="3 4" key="1">
    <citation type="journal article" date="2007" name="Nature">
        <title>Evolution of genes and genomes on the Drosophila phylogeny.</title>
        <authorList>
            <consortium name="Drosophila 12 Genomes Consortium"/>
            <person name="Clark A.G."/>
            <person name="Eisen M.B."/>
            <person name="Smith D.R."/>
            <person name="Bergman C.M."/>
            <person name="Oliver B."/>
            <person name="Markow T.A."/>
            <person name="Kaufman T.C."/>
            <person name="Kellis M."/>
            <person name="Gelbart W."/>
            <person name="Iyer V.N."/>
            <person name="Pollard D.A."/>
            <person name="Sackton T.B."/>
            <person name="Larracuente A.M."/>
            <person name="Singh N.D."/>
            <person name="Abad J.P."/>
            <person name="Abt D.N."/>
            <person name="Adryan B."/>
            <person name="Aguade M."/>
            <person name="Akashi H."/>
            <person name="Anderson W.W."/>
            <person name="Aquadro C.F."/>
            <person name="Ardell D.H."/>
            <person name="Arguello R."/>
            <person name="Artieri C.G."/>
            <person name="Barbash D.A."/>
            <person name="Barker D."/>
            <person name="Barsanti P."/>
            <person name="Batterham P."/>
            <person name="Batzoglou S."/>
            <person name="Begun D."/>
            <person name="Bhutkar A."/>
            <person name="Blanco E."/>
            <person name="Bosak S.A."/>
            <person name="Bradley R.K."/>
            <person name="Brand A.D."/>
            <person name="Brent M.R."/>
            <person name="Brooks A.N."/>
            <person name="Brown R.H."/>
            <person name="Butlin R.K."/>
            <person name="Caggese C."/>
            <person name="Calvi B.R."/>
            <person name="Bernardo de Carvalho A."/>
            <person name="Caspi A."/>
            <person name="Castrezana S."/>
            <person name="Celniker S.E."/>
            <person name="Chang J.L."/>
            <person name="Chapple C."/>
            <person name="Chatterji S."/>
            <person name="Chinwalla A."/>
            <person name="Civetta A."/>
            <person name="Clifton S.W."/>
            <person name="Comeron J.M."/>
            <person name="Costello J.C."/>
            <person name="Coyne J.A."/>
            <person name="Daub J."/>
            <person name="David R.G."/>
            <person name="Delcher A.L."/>
            <person name="Delehaunty K."/>
            <person name="Do C.B."/>
            <person name="Ebling H."/>
            <person name="Edwards K."/>
            <person name="Eickbush T."/>
            <person name="Evans J.D."/>
            <person name="Filipski A."/>
            <person name="Findeiss S."/>
            <person name="Freyhult E."/>
            <person name="Fulton L."/>
            <person name="Fulton R."/>
            <person name="Garcia A.C."/>
            <person name="Gardiner A."/>
            <person name="Garfield D.A."/>
            <person name="Garvin B.E."/>
            <person name="Gibson G."/>
            <person name="Gilbert D."/>
            <person name="Gnerre S."/>
            <person name="Godfrey J."/>
            <person name="Good R."/>
            <person name="Gotea V."/>
            <person name="Gravely B."/>
            <person name="Greenberg A.J."/>
            <person name="Griffiths-Jones S."/>
            <person name="Gross S."/>
            <person name="Guigo R."/>
            <person name="Gustafson E.A."/>
            <person name="Haerty W."/>
            <person name="Hahn M.W."/>
            <person name="Halligan D.L."/>
            <person name="Halpern A.L."/>
            <person name="Halter G.M."/>
            <person name="Han M.V."/>
            <person name="Heger A."/>
            <person name="Hillier L."/>
            <person name="Hinrichs A.S."/>
            <person name="Holmes I."/>
            <person name="Hoskins R.A."/>
            <person name="Hubisz M.J."/>
            <person name="Hultmark D."/>
            <person name="Huntley M.A."/>
            <person name="Jaffe D.B."/>
            <person name="Jagadeeshan S."/>
            <person name="Jeck W.R."/>
            <person name="Johnson J."/>
            <person name="Jones C.D."/>
            <person name="Jordan W.C."/>
            <person name="Karpen G.H."/>
            <person name="Kataoka E."/>
            <person name="Keightley P.D."/>
            <person name="Kheradpour P."/>
            <person name="Kirkness E.F."/>
            <person name="Koerich L.B."/>
            <person name="Kristiansen K."/>
            <person name="Kudrna D."/>
            <person name="Kulathinal R.J."/>
            <person name="Kumar S."/>
            <person name="Kwok R."/>
            <person name="Lander E."/>
            <person name="Langley C.H."/>
            <person name="Lapoint R."/>
            <person name="Lazzaro B.P."/>
            <person name="Lee S.J."/>
            <person name="Levesque L."/>
            <person name="Li R."/>
            <person name="Lin C.F."/>
            <person name="Lin M.F."/>
            <person name="Lindblad-Toh K."/>
            <person name="Llopart A."/>
            <person name="Long M."/>
            <person name="Low L."/>
            <person name="Lozovsky E."/>
            <person name="Lu J."/>
            <person name="Luo M."/>
            <person name="Machado C.A."/>
            <person name="Makalowski W."/>
            <person name="Marzo M."/>
            <person name="Matsuda M."/>
            <person name="Matzkin L."/>
            <person name="McAllister B."/>
            <person name="McBride C.S."/>
            <person name="McKernan B."/>
            <person name="McKernan K."/>
            <person name="Mendez-Lago M."/>
            <person name="Minx P."/>
            <person name="Mollenhauer M.U."/>
            <person name="Montooth K."/>
            <person name="Mount S.M."/>
            <person name="Mu X."/>
            <person name="Myers E."/>
            <person name="Negre B."/>
            <person name="Newfeld S."/>
            <person name="Nielsen R."/>
            <person name="Noor M.A."/>
            <person name="O'Grady P."/>
            <person name="Pachter L."/>
            <person name="Papaceit M."/>
            <person name="Parisi M.J."/>
            <person name="Parisi M."/>
            <person name="Parts L."/>
            <person name="Pedersen J.S."/>
            <person name="Pesole G."/>
            <person name="Phillippy A.M."/>
            <person name="Ponting C.P."/>
            <person name="Pop M."/>
            <person name="Porcelli D."/>
            <person name="Powell J.R."/>
            <person name="Prohaska S."/>
            <person name="Pruitt K."/>
            <person name="Puig M."/>
            <person name="Quesneville H."/>
            <person name="Ram K.R."/>
            <person name="Rand D."/>
            <person name="Rasmussen M.D."/>
            <person name="Reed L.K."/>
            <person name="Reenan R."/>
            <person name="Reily A."/>
            <person name="Remington K.A."/>
            <person name="Rieger T.T."/>
            <person name="Ritchie M.G."/>
            <person name="Robin C."/>
            <person name="Rogers Y.H."/>
            <person name="Rohde C."/>
            <person name="Rozas J."/>
            <person name="Rubenfield M.J."/>
            <person name="Ruiz A."/>
            <person name="Russo S."/>
            <person name="Salzberg S.L."/>
            <person name="Sanchez-Gracia A."/>
            <person name="Saranga D.J."/>
            <person name="Sato H."/>
            <person name="Schaeffer S.W."/>
            <person name="Schatz M.C."/>
            <person name="Schlenke T."/>
            <person name="Schwartz R."/>
            <person name="Segarra C."/>
            <person name="Singh R.S."/>
            <person name="Sirot L."/>
            <person name="Sirota M."/>
            <person name="Sisneros N.B."/>
            <person name="Smith C.D."/>
            <person name="Smith T.F."/>
            <person name="Spieth J."/>
            <person name="Stage D.E."/>
            <person name="Stark A."/>
            <person name="Stephan W."/>
            <person name="Strausberg R.L."/>
            <person name="Strempel S."/>
            <person name="Sturgill D."/>
            <person name="Sutton G."/>
            <person name="Sutton G.G."/>
            <person name="Tao W."/>
            <person name="Teichmann S."/>
            <person name="Tobari Y.N."/>
            <person name="Tomimura Y."/>
            <person name="Tsolas J.M."/>
            <person name="Valente V.L."/>
            <person name="Venter E."/>
            <person name="Venter J.C."/>
            <person name="Vicario S."/>
            <person name="Vieira F.G."/>
            <person name="Vilella A.J."/>
            <person name="Villasante A."/>
            <person name="Walenz B."/>
            <person name="Wang J."/>
            <person name="Wasserman M."/>
            <person name="Watts T."/>
            <person name="Wilson D."/>
            <person name="Wilson R.K."/>
            <person name="Wing R.A."/>
            <person name="Wolfner M.F."/>
            <person name="Wong A."/>
            <person name="Wong G.K."/>
            <person name="Wu C.I."/>
            <person name="Wu G."/>
            <person name="Yamamoto D."/>
            <person name="Yang H.P."/>
            <person name="Yang S.P."/>
            <person name="Yorke J.A."/>
            <person name="Yoshida K."/>
            <person name="Zdobnov E."/>
            <person name="Zhang P."/>
            <person name="Zhang Y."/>
            <person name="Zimin A.V."/>
            <person name="Baldwin J."/>
            <person name="Abdouelleil A."/>
            <person name="Abdulkadir J."/>
            <person name="Abebe A."/>
            <person name="Abera B."/>
            <person name="Abreu J."/>
            <person name="Acer S.C."/>
            <person name="Aftuck L."/>
            <person name="Alexander A."/>
            <person name="An P."/>
            <person name="Anderson E."/>
            <person name="Anderson S."/>
            <person name="Arachi H."/>
            <person name="Azer M."/>
            <person name="Bachantsang P."/>
            <person name="Barry A."/>
            <person name="Bayul T."/>
            <person name="Berlin A."/>
            <person name="Bessette D."/>
            <person name="Bloom T."/>
            <person name="Blye J."/>
            <person name="Boguslavskiy L."/>
            <person name="Bonnet C."/>
            <person name="Boukhgalter B."/>
            <person name="Bourzgui I."/>
            <person name="Brown A."/>
            <person name="Cahill P."/>
            <person name="Channer S."/>
            <person name="Cheshatsang Y."/>
            <person name="Chuda L."/>
            <person name="Citroen M."/>
            <person name="Collymore A."/>
            <person name="Cooke P."/>
            <person name="Costello M."/>
            <person name="D'Aco K."/>
            <person name="Daza R."/>
            <person name="De Haan G."/>
            <person name="DeGray S."/>
            <person name="DeMaso C."/>
            <person name="Dhargay N."/>
            <person name="Dooley K."/>
            <person name="Dooley E."/>
            <person name="Doricent M."/>
            <person name="Dorje P."/>
            <person name="Dorjee K."/>
            <person name="Dupes A."/>
            <person name="Elong R."/>
            <person name="Falk J."/>
            <person name="Farina A."/>
            <person name="Faro S."/>
            <person name="Ferguson D."/>
            <person name="Fisher S."/>
            <person name="Foley C.D."/>
            <person name="Franke A."/>
            <person name="Friedrich D."/>
            <person name="Gadbois L."/>
            <person name="Gearin G."/>
            <person name="Gearin C.R."/>
            <person name="Giannoukos G."/>
            <person name="Goode T."/>
            <person name="Graham J."/>
            <person name="Grandbois E."/>
            <person name="Grewal S."/>
            <person name="Gyaltsen K."/>
            <person name="Hafez N."/>
            <person name="Hagos B."/>
            <person name="Hall J."/>
            <person name="Henson C."/>
            <person name="Hollinger A."/>
            <person name="Honan T."/>
            <person name="Huard M.D."/>
            <person name="Hughes L."/>
            <person name="Hurhula B."/>
            <person name="Husby M.E."/>
            <person name="Kamat A."/>
            <person name="Kanga B."/>
            <person name="Kashin S."/>
            <person name="Khazanovich D."/>
            <person name="Kisner P."/>
            <person name="Lance K."/>
            <person name="Lara M."/>
            <person name="Lee W."/>
            <person name="Lennon N."/>
            <person name="Letendre F."/>
            <person name="LeVine R."/>
            <person name="Lipovsky A."/>
            <person name="Liu X."/>
            <person name="Liu J."/>
            <person name="Liu S."/>
            <person name="Lokyitsang T."/>
            <person name="Lokyitsang Y."/>
            <person name="Lubonja R."/>
            <person name="Lui A."/>
            <person name="MacDonald P."/>
            <person name="Magnisalis V."/>
            <person name="Maru K."/>
            <person name="Matthews C."/>
            <person name="McCusker W."/>
            <person name="McDonough S."/>
            <person name="Mehta T."/>
            <person name="Meldrim J."/>
            <person name="Meneus L."/>
            <person name="Mihai O."/>
            <person name="Mihalev A."/>
            <person name="Mihova T."/>
            <person name="Mittelman R."/>
            <person name="Mlenga V."/>
            <person name="Montmayeur A."/>
            <person name="Mulrain L."/>
            <person name="Navidi A."/>
            <person name="Naylor J."/>
            <person name="Negash T."/>
            <person name="Nguyen T."/>
            <person name="Nguyen N."/>
            <person name="Nicol R."/>
            <person name="Norbu C."/>
            <person name="Norbu N."/>
            <person name="Novod N."/>
            <person name="O'Neill B."/>
            <person name="Osman S."/>
            <person name="Markiewicz E."/>
            <person name="Oyono O.L."/>
            <person name="Patti C."/>
            <person name="Phunkhang P."/>
            <person name="Pierre F."/>
            <person name="Priest M."/>
            <person name="Raghuraman S."/>
            <person name="Rege F."/>
            <person name="Reyes R."/>
            <person name="Rise C."/>
            <person name="Rogov P."/>
            <person name="Ross K."/>
            <person name="Ryan E."/>
            <person name="Settipalli S."/>
            <person name="Shea T."/>
            <person name="Sherpa N."/>
            <person name="Shi L."/>
            <person name="Shih D."/>
            <person name="Sparrow T."/>
            <person name="Spaulding J."/>
            <person name="Stalker J."/>
            <person name="Stange-Thomann N."/>
            <person name="Stavropoulos S."/>
            <person name="Stone C."/>
            <person name="Strader C."/>
            <person name="Tesfaye S."/>
            <person name="Thomson T."/>
            <person name="Thoulutsang Y."/>
            <person name="Thoulutsang D."/>
            <person name="Topham K."/>
            <person name="Topping I."/>
            <person name="Tsamla T."/>
            <person name="Vassiliev H."/>
            <person name="Vo A."/>
            <person name="Wangchuk T."/>
            <person name="Wangdi T."/>
            <person name="Weiand M."/>
            <person name="Wilkinson J."/>
            <person name="Wilson A."/>
            <person name="Yadav S."/>
            <person name="Young G."/>
            <person name="Yu Q."/>
            <person name="Zembek L."/>
            <person name="Zhong D."/>
            <person name="Zimmer A."/>
            <person name="Zwirko Z."/>
            <person name="Jaffe D.B."/>
            <person name="Alvarez P."/>
            <person name="Brockman W."/>
            <person name="Butler J."/>
            <person name="Chin C."/>
            <person name="Gnerre S."/>
            <person name="Grabherr M."/>
            <person name="Kleber M."/>
            <person name="Mauceli E."/>
            <person name="MacCallum I."/>
        </authorList>
    </citation>
    <scope>NUCLEOTIDE SEQUENCE [LARGE SCALE GENOMIC DNA]</scope>
    <source>
        <strain evidence="4">white501</strain>
    </source>
</reference>
<dbReference type="Pfam" id="PF07690">
    <property type="entry name" value="MFS_1"/>
    <property type="match status" value="1"/>
</dbReference>